<dbReference type="AlphaFoldDB" id="A0A2N3J6M2"/>
<protein>
    <recommendedName>
        <fullName evidence="3">cellulase</fullName>
        <ecNumber evidence="3">3.2.1.4</ecNumber>
    </recommendedName>
</protein>
<evidence type="ECO:0000256" key="6">
    <source>
        <dbReference type="ARBA" id="ARBA00023295"/>
    </source>
</evidence>
<evidence type="ECO:0000256" key="7">
    <source>
        <dbReference type="ARBA" id="ARBA00023326"/>
    </source>
</evidence>
<keyword evidence="10" id="KW-1185">Reference proteome</keyword>
<sequence>MRSALRIWGCLLLLACSLQPARAGCDWPEWEQFKDHYISEEGRVIDPADGRRITTSEGQSYGLFFALVNDDRETFERLLQWTEVQLARGDLTGFLPAWQWGTRSDGSLGVLDDNSAADSDLWIAYSLLEAGRLWQNHSYQSIGTMLLRRIAREEVARLPGLGPVLLPAPRGFSGEGRWTLNPSYLPPQLLARFAAMQGPWQEMRALLPALLTATAPRGFAPDWIDWQQASGWQVTEGKGSVGSYDGIRVYLWLGMLSEDDPAREALVRHFHPMLAALTKQGVAEPVDPQTGEVLHEDDPAREALVSHLHPMLAALTKQGVAEPVDPQTGEVLHEDNPARDAQVSHRNPMLAALTEQGVAEPVDPQTGEVLHEDEPARDVRVHHLNPMLAALTEQGVPERVDTQTGEVLSRGDHGFAAALLPLASGLPLAAKLPQQPLIQGDGYYASVLTLFGHGWAQGRFRFAADGTLLPRWSDQCQPAR</sequence>
<dbReference type="Pfam" id="PF01270">
    <property type="entry name" value="Glyco_hydro_8"/>
    <property type="match status" value="1"/>
</dbReference>
<dbReference type="GO" id="GO:0008810">
    <property type="term" value="F:cellulase activity"/>
    <property type="evidence" value="ECO:0007669"/>
    <property type="project" value="UniProtKB-EC"/>
</dbReference>
<dbReference type="EMBL" id="NQMM01000010">
    <property type="protein sequence ID" value="PKQ82196.1"/>
    <property type="molecule type" value="Genomic_DNA"/>
</dbReference>
<dbReference type="InterPro" id="IPR002037">
    <property type="entry name" value="Glyco_hydro_8"/>
</dbReference>
<evidence type="ECO:0000256" key="2">
    <source>
        <dbReference type="ARBA" id="ARBA00009209"/>
    </source>
</evidence>
<evidence type="ECO:0000313" key="9">
    <source>
        <dbReference type="EMBL" id="PKQ82196.1"/>
    </source>
</evidence>
<reference evidence="9 10" key="1">
    <citation type="journal article" date="2017" name="Front. Microbiol.">
        <title>Strong Genomic and Phenotypic Heterogeneity in the Aeromonas sobria Species Complex.</title>
        <authorList>
            <person name="Gauthier J."/>
            <person name="Vincent A.T."/>
            <person name="Charette S.J."/>
            <person name="Derome N."/>
        </authorList>
    </citation>
    <scope>NUCLEOTIDE SEQUENCE [LARGE SCALE GENOMIC DNA]</scope>
    <source>
        <strain evidence="9 10">TM18</strain>
    </source>
</reference>
<evidence type="ECO:0000313" key="10">
    <source>
        <dbReference type="Proteomes" id="UP000233467"/>
    </source>
</evidence>
<evidence type="ECO:0000256" key="8">
    <source>
        <dbReference type="SAM" id="SignalP"/>
    </source>
</evidence>
<dbReference type="InterPro" id="IPR008928">
    <property type="entry name" value="6-hairpin_glycosidase_sf"/>
</dbReference>
<evidence type="ECO:0000256" key="5">
    <source>
        <dbReference type="ARBA" id="ARBA00023001"/>
    </source>
</evidence>
<dbReference type="PRINTS" id="PR00735">
    <property type="entry name" value="GLHYDRLASE8"/>
</dbReference>
<comment type="catalytic activity">
    <reaction evidence="1">
        <text>Endohydrolysis of (1-&gt;4)-beta-D-glucosidic linkages in cellulose, lichenin and cereal beta-D-glucans.</text>
        <dbReference type="EC" id="3.2.1.4"/>
    </reaction>
</comment>
<keyword evidence="8" id="KW-0732">Signal</keyword>
<dbReference type="NCBIfam" id="NF008305">
    <property type="entry name" value="PRK11097.1"/>
    <property type="match status" value="1"/>
</dbReference>
<keyword evidence="6" id="KW-0326">Glycosidase</keyword>
<dbReference type="RefSeq" id="WP_101323551.1">
    <property type="nucleotide sequence ID" value="NZ_NQMM01000010.1"/>
</dbReference>
<comment type="similarity">
    <text evidence="2">Belongs to the glycosyl hydrolase 8 (cellulase D) family.</text>
</comment>
<dbReference type="Gene3D" id="1.50.10.10">
    <property type="match status" value="2"/>
</dbReference>
<evidence type="ECO:0000256" key="1">
    <source>
        <dbReference type="ARBA" id="ARBA00000966"/>
    </source>
</evidence>
<comment type="caution">
    <text evidence="9">The sequence shown here is derived from an EMBL/GenBank/DDBJ whole genome shotgun (WGS) entry which is preliminary data.</text>
</comment>
<evidence type="ECO:0000256" key="3">
    <source>
        <dbReference type="ARBA" id="ARBA00012601"/>
    </source>
</evidence>
<dbReference type="InterPro" id="IPR012341">
    <property type="entry name" value="6hp_glycosidase-like_sf"/>
</dbReference>
<feature type="signal peptide" evidence="8">
    <location>
        <begin position="1"/>
        <end position="23"/>
    </location>
</feature>
<organism evidence="9 10">
    <name type="scientific">Aeromonas sobria</name>
    <dbReference type="NCBI Taxonomy" id="646"/>
    <lineage>
        <taxon>Bacteria</taxon>
        <taxon>Pseudomonadati</taxon>
        <taxon>Pseudomonadota</taxon>
        <taxon>Gammaproteobacteria</taxon>
        <taxon>Aeromonadales</taxon>
        <taxon>Aeromonadaceae</taxon>
        <taxon>Aeromonas</taxon>
    </lineage>
</organism>
<keyword evidence="7" id="KW-0624">Polysaccharide degradation</keyword>
<keyword evidence="5" id="KW-0136">Cellulose degradation</keyword>
<dbReference type="SUPFAM" id="SSF48208">
    <property type="entry name" value="Six-hairpin glycosidases"/>
    <property type="match status" value="2"/>
</dbReference>
<accession>A0A2N3J6M2</accession>
<proteinExistence type="inferred from homology"/>
<evidence type="ECO:0000256" key="4">
    <source>
        <dbReference type="ARBA" id="ARBA00022801"/>
    </source>
</evidence>
<gene>
    <name evidence="9" type="ORF">CJP16_03020</name>
</gene>
<dbReference type="GO" id="GO:0030245">
    <property type="term" value="P:cellulose catabolic process"/>
    <property type="evidence" value="ECO:0007669"/>
    <property type="project" value="UniProtKB-KW"/>
</dbReference>
<dbReference type="Proteomes" id="UP000233467">
    <property type="component" value="Unassembled WGS sequence"/>
</dbReference>
<keyword evidence="4" id="KW-0378">Hydrolase</keyword>
<name>A0A2N3J6M2_AERSO</name>
<dbReference type="EC" id="3.2.1.4" evidence="3"/>
<keyword evidence="7" id="KW-0119">Carbohydrate metabolism</keyword>
<feature type="chain" id="PRO_5014697444" description="cellulase" evidence="8">
    <location>
        <begin position="24"/>
        <end position="480"/>
    </location>
</feature>